<proteinExistence type="predicted"/>
<sequence length="201" mass="22356">MACAVCRRNRRDHGGSAIAVSDVHGARSSFNRITRTWLGLHHVPDFSLHPPLPVSPLSKVFQETSLLALLPTRSVPGEVSVETTELSLSYLWKVGTAAAKDDAVYRRVSRGRALARTHIHGLGNESFTREQRKPMTHHPVPLCRVHREEEAPATRSAWWNASTTLKPEVVVVVAVVVSHPMHLRPRLLQPSSFKHVAVFIP</sequence>
<organism evidence="1">
    <name type="scientific">Mesocestoides corti</name>
    <name type="common">Flatworm</name>
    <dbReference type="NCBI Taxonomy" id="53468"/>
    <lineage>
        <taxon>Eukaryota</taxon>
        <taxon>Metazoa</taxon>
        <taxon>Spiralia</taxon>
        <taxon>Lophotrochozoa</taxon>
        <taxon>Platyhelminthes</taxon>
        <taxon>Cestoda</taxon>
        <taxon>Eucestoda</taxon>
        <taxon>Cyclophyllidea</taxon>
        <taxon>Mesocestoididae</taxon>
        <taxon>Mesocestoides</taxon>
    </lineage>
</organism>
<accession>A0A5K3FFG8</accession>
<protein>
    <submittedName>
        <fullName evidence="1">Uncharacterized protein</fullName>
    </submittedName>
</protein>
<evidence type="ECO:0000313" key="1">
    <source>
        <dbReference type="WBParaSite" id="MCU_008027-RA"/>
    </source>
</evidence>
<dbReference type="AlphaFoldDB" id="A0A5K3FFG8"/>
<name>A0A5K3FFG8_MESCO</name>
<dbReference type="WBParaSite" id="MCU_008027-RA">
    <property type="protein sequence ID" value="MCU_008027-RA"/>
    <property type="gene ID" value="MCU_008027"/>
</dbReference>
<reference evidence="1" key="1">
    <citation type="submission" date="2019-11" db="UniProtKB">
        <authorList>
            <consortium name="WormBaseParasite"/>
        </authorList>
    </citation>
    <scope>IDENTIFICATION</scope>
</reference>